<dbReference type="GO" id="GO:0140662">
    <property type="term" value="F:ATP-dependent protein folding chaperone"/>
    <property type="evidence" value="ECO:0007669"/>
    <property type="project" value="InterPro"/>
</dbReference>
<dbReference type="AlphaFoldDB" id="A0A9W8HA25"/>
<dbReference type="GO" id="GO:0005829">
    <property type="term" value="C:cytosol"/>
    <property type="evidence" value="ECO:0007669"/>
    <property type="project" value="TreeGrafter"/>
</dbReference>
<dbReference type="EMBL" id="JANBUL010000183">
    <property type="protein sequence ID" value="KAJ2779311.1"/>
    <property type="molecule type" value="Genomic_DNA"/>
</dbReference>
<reference evidence="4" key="1">
    <citation type="submission" date="2022-07" db="EMBL/GenBank/DDBJ databases">
        <title>Phylogenomic reconstructions and comparative analyses of Kickxellomycotina fungi.</title>
        <authorList>
            <person name="Reynolds N.K."/>
            <person name="Stajich J.E."/>
            <person name="Barry K."/>
            <person name="Grigoriev I.V."/>
            <person name="Crous P."/>
            <person name="Smith M.E."/>
        </authorList>
    </citation>
    <scope>NUCLEOTIDE SEQUENCE</scope>
    <source>
        <strain evidence="4">NBRC 105414</strain>
    </source>
</reference>
<evidence type="ECO:0000256" key="3">
    <source>
        <dbReference type="SAM" id="MobiDB-lite"/>
    </source>
</evidence>
<dbReference type="Gene3D" id="3.90.640.10">
    <property type="entry name" value="Actin, Chain A, domain 4"/>
    <property type="match status" value="1"/>
</dbReference>
<evidence type="ECO:0000313" key="5">
    <source>
        <dbReference type="Proteomes" id="UP001140217"/>
    </source>
</evidence>
<dbReference type="PANTHER" id="PTHR45639:SF32">
    <property type="entry name" value="HEAT SHOCK PROTEIN PDR13"/>
    <property type="match status" value="1"/>
</dbReference>
<dbReference type="FunFam" id="3.90.640.10:FF:000021">
    <property type="entry name" value="Heat shock protein 14"/>
    <property type="match status" value="1"/>
</dbReference>
<keyword evidence="2" id="KW-0067">ATP-binding</keyword>
<evidence type="ECO:0000256" key="1">
    <source>
        <dbReference type="ARBA" id="ARBA00022741"/>
    </source>
</evidence>
<keyword evidence="5" id="KW-1185">Reference proteome</keyword>
<organism evidence="4 5">
    <name type="scientific">Coemansia javaensis</name>
    <dbReference type="NCBI Taxonomy" id="2761396"/>
    <lineage>
        <taxon>Eukaryota</taxon>
        <taxon>Fungi</taxon>
        <taxon>Fungi incertae sedis</taxon>
        <taxon>Zoopagomycota</taxon>
        <taxon>Kickxellomycotina</taxon>
        <taxon>Kickxellomycetes</taxon>
        <taxon>Kickxellales</taxon>
        <taxon>Kickxellaceae</taxon>
        <taxon>Coemansia</taxon>
    </lineage>
</organism>
<evidence type="ECO:0000256" key="2">
    <source>
        <dbReference type="ARBA" id="ARBA00022840"/>
    </source>
</evidence>
<dbReference type="InterPro" id="IPR013126">
    <property type="entry name" value="Hsp_70_fam"/>
</dbReference>
<keyword evidence="1" id="KW-0547">Nucleotide-binding</keyword>
<sequence length="543" mass="56807">MASAKTYIGLSLGSHNSVIAIINKEHRAEVIANEDGEHKTPSYIAFSGEEEYHGSQAKHQVVRNAQNTIVGFSELVGREYTDDMAGLHPGFARIERGAGGEPVFVAEGHRLTAHEATVRYLRRLRTTAEEYLGRRIDGAVLGVPARFGEAQRRALAAACADSGLPLLQLVAEPVAVAVQYGLGAGATQGDARDTVAVVVDVGGTGSDVTVVAASGGLLVEVGSRHTSEVSGDGMDSVLMAHFAGEFKKQHGIDVLAQRPSRAERKLREAVEVTKRTLSAAATAPCSVESLAEGLDYNGTIMRTRFDILAGKTYAPLLAAIEGAVADAGYTLAQVDQVLLCGGAARVRRLQSGIASLFPESTVLRDDAGELDEIVASGCAAQAALIAQGAVDAPRAEPVRAAALARPVGLQVGADHFVPVLLQNTPLPATRAIKVALPAGEKRAYIAVSEGEAVQPAPEPEDEDEDDDGGDDASADDDEEADACEPPRYRPAKLLAEMVLELDAADAATRIEVKFFAAADARLTVTATEPVSGRSITAEIPASN</sequence>
<dbReference type="InterPro" id="IPR029047">
    <property type="entry name" value="HSP70_peptide-bd_sf"/>
</dbReference>
<dbReference type="SUPFAM" id="SSF53067">
    <property type="entry name" value="Actin-like ATPase domain"/>
    <property type="match status" value="2"/>
</dbReference>
<dbReference type="InterPro" id="IPR043129">
    <property type="entry name" value="ATPase_NBD"/>
</dbReference>
<protein>
    <submittedName>
        <fullName evidence="4">Hsp70 protein that interacts with Zuo1p</fullName>
    </submittedName>
</protein>
<dbReference type="Pfam" id="PF00012">
    <property type="entry name" value="HSP70"/>
    <property type="match status" value="1"/>
</dbReference>
<comment type="caution">
    <text evidence="4">The sequence shown here is derived from an EMBL/GenBank/DDBJ whole genome shotgun (WGS) entry which is preliminary data.</text>
</comment>
<accession>A0A9W8HA25</accession>
<gene>
    <name evidence="4" type="primary">SSZ1</name>
    <name evidence="4" type="ORF">H4R18_004082</name>
</gene>
<dbReference type="GO" id="GO:0005634">
    <property type="term" value="C:nucleus"/>
    <property type="evidence" value="ECO:0007669"/>
    <property type="project" value="TreeGrafter"/>
</dbReference>
<dbReference type="Gene3D" id="2.60.34.10">
    <property type="entry name" value="Substrate Binding Domain Of DNAk, Chain A, domain 1"/>
    <property type="match status" value="1"/>
</dbReference>
<feature type="compositionally biased region" description="Acidic residues" evidence="3">
    <location>
        <begin position="458"/>
        <end position="482"/>
    </location>
</feature>
<dbReference type="OrthoDB" id="29851at2759"/>
<dbReference type="GO" id="GO:0005524">
    <property type="term" value="F:ATP binding"/>
    <property type="evidence" value="ECO:0007669"/>
    <property type="project" value="UniProtKB-KW"/>
</dbReference>
<dbReference type="Gene3D" id="3.30.30.30">
    <property type="match status" value="1"/>
</dbReference>
<evidence type="ECO:0000313" key="4">
    <source>
        <dbReference type="EMBL" id="KAJ2779311.1"/>
    </source>
</evidence>
<dbReference type="Proteomes" id="UP001140217">
    <property type="component" value="Unassembled WGS sequence"/>
</dbReference>
<dbReference type="SUPFAM" id="SSF100920">
    <property type="entry name" value="Heat shock protein 70kD (HSP70), peptide-binding domain"/>
    <property type="match status" value="1"/>
</dbReference>
<dbReference type="Gene3D" id="3.30.420.40">
    <property type="match status" value="2"/>
</dbReference>
<feature type="region of interest" description="Disordered" evidence="3">
    <location>
        <begin position="448"/>
        <end position="488"/>
    </location>
</feature>
<dbReference type="PRINTS" id="PR00301">
    <property type="entry name" value="HEATSHOCK70"/>
</dbReference>
<name>A0A9W8HA25_9FUNG</name>
<dbReference type="PANTHER" id="PTHR45639">
    <property type="entry name" value="HSC70CB, ISOFORM G-RELATED"/>
    <property type="match status" value="1"/>
</dbReference>
<proteinExistence type="predicted"/>